<dbReference type="InterPro" id="IPR013759">
    <property type="entry name" value="Topo_IIA_B_C"/>
</dbReference>
<dbReference type="InterPro" id="IPR005740">
    <property type="entry name" value="ParE_type2"/>
</dbReference>
<dbReference type="RefSeq" id="WP_006831414.1">
    <property type="nucleotide sequence ID" value="NZ_AJYB01000086.1"/>
</dbReference>
<feature type="binding site" evidence="10">
    <location>
        <begin position="116"/>
        <end position="122"/>
    </location>
    <ligand>
        <name>ATP</name>
        <dbReference type="ChEBI" id="CHEBI:30616"/>
    </ligand>
</feature>
<dbReference type="Pfam" id="PF00986">
    <property type="entry name" value="DNA_gyraseB_C"/>
    <property type="match status" value="1"/>
</dbReference>
<feature type="domain" description="Toprim" evidence="12">
    <location>
        <begin position="423"/>
        <end position="537"/>
    </location>
</feature>
<dbReference type="InterPro" id="IPR013506">
    <property type="entry name" value="Topo_IIA_bsu_dom2"/>
</dbReference>
<keyword evidence="10" id="KW-0547">Nucleotide-binding</keyword>
<feature type="binding site" evidence="10">
    <location>
        <position position="340"/>
    </location>
    <ligand>
        <name>ATP</name>
        <dbReference type="ChEBI" id="CHEBI:30616"/>
    </ligand>
</feature>
<dbReference type="FunFam" id="3.30.230.10:FF:000005">
    <property type="entry name" value="DNA gyrase subunit B"/>
    <property type="match status" value="1"/>
</dbReference>
<comment type="cofactor">
    <cofactor evidence="2">
        <name>Mg(2+)</name>
        <dbReference type="ChEBI" id="CHEBI:18420"/>
    </cofactor>
</comment>
<feature type="binding site" evidence="10">
    <location>
        <position position="49"/>
    </location>
    <ligand>
        <name>ATP</name>
        <dbReference type="ChEBI" id="CHEBI:30616"/>
    </ligand>
</feature>
<dbReference type="InterPro" id="IPR020568">
    <property type="entry name" value="Ribosomal_Su5_D2-typ_SF"/>
</dbReference>
<dbReference type="CDD" id="cd00822">
    <property type="entry name" value="TopoII_Trans_DNA_gyrase"/>
    <property type="match status" value="1"/>
</dbReference>
<dbReference type="PROSITE" id="PS00177">
    <property type="entry name" value="TOPOISOMERASE_II"/>
    <property type="match status" value="1"/>
</dbReference>
<dbReference type="SUPFAM" id="SSF56719">
    <property type="entry name" value="Type II DNA topoisomerase"/>
    <property type="match status" value="1"/>
</dbReference>
<dbReference type="EMBL" id="AJYB01000086">
    <property type="protein sequence ID" value="EIM05173.1"/>
    <property type="molecule type" value="Genomic_DNA"/>
</dbReference>
<dbReference type="NCBIfam" id="TIGR01058">
    <property type="entry name" value="parE_Gpos"/>
    <property type="match status" value="1"/>
</dbReference>
<evidence type="ECO:0000256" key="10">
    <source>
        <dbReference type="HAMAP-Rule" id="MF_00939"/>
    </source>
</evidence>
<keyword evidence="10" id="KW-0067">ATP-binding</keyword>
<proteinExistence type="inferred from homology"/>
<dbReference type="EC" id="5.6.2.2" evidence="10"/>
<dbReference type="GO" id="GO:0046872">
    <property type="term" value="F:metal ion binding"/>
    <property type="evidence" value="ECO:0007669"/>
    <property type="project" value="UniProtKB-KW"/>
</dbReference>
<dbReference type="PANTHER" id="PTHR45866:SF12">
    <property type="entry name" value="DNA TOPOISOMERASE 4 SUBUNIT B"/>
    <property type="match status" value="1"/>
</dbReference>
<dbReference type="GO" id="GO:0007059">
    <property type="term" value="P:chromosome segregation"/>
    <property type="evidence" value="ECO:0007669"/>
    <property type="project" value="UniProtKB-UniRule"/>
</dbReference>
<comment type="caution">
    <text evidence="13">The sequence shown here is derived from an EMBL/GenBank/DDBJ whole genome shotgun (WGS) entry which is preliminary data.</text>
</comment>
<dbReference type="PRINTS" id="PR01159">
    <property type="entry name" value="DNAGYRASEB"/>
</dbReference>
<dbReference type="SUPFAM" id="SSF54211">
    <property type="entry name" value="Ribosomal protein S5 domain 2-like"/>
    <property type="match status" value="1"/>
</dbReference>
<dbReference type="PANTHER" id="PTHR45866">
    <property type="entry name" value="DNA GYRASE/TOPOISOMERASE SUBUNIT B"/>
    <property type="match status" value="1"/>
</dbReference>
<dbReference type="Pfam" id="PF02518">
    <property type="entry name" value="HATPase_c"/>
    <property type="match status" value="1"/>
</dbReference>
<evidence type="ECO:0000313" key="13">
    <source>
        <dbReference type="EMBL" id="EIM05173.1"/>
    </source>
</evidence>
<dbReference type="Proteomes" id="UP000004725">
    <property type="component" value="Unassembled WGS sequence"/>
</dbReference>
<evidence type="ECO:0000259" key="12">
    <source>
        <dbReference type="PROSITE" id="PS50880"/>
    </source>
</evidence>
<dbReference type="PRINTS" id="PR00418">
    <property type="entry name" value="TPI2FAMILY"/>
</dbReference>
<dbReference type="Gene3D" id="3.40.50.670">
    <property type="match status" value="1"/>
</dbReference>
<feature type="site" description="Interaction with DNA" evidence="10">
    <location>
        <position position="625"/>
    </location>
</feature>
<feature type="region of interest" description="Disordered" evidence="11">
    <location>
        <begin position="390"/>
        <end position="417"/>
    </location>
</feature>
<evidence type="ECO:0000256" key="1">
    <source>
        <dbReference type="ARBA" id="ARBA00000185"/>
    </source>
</evidence>
<dbReference type="InterPro" id="IPR003594">
    <property type="entry name" value="HATPase_dom"/>
</dbReference>
<dbReference type="SUPFAM" id="SSF55874">
    <property type="entry name" value="ATPase domain of HSP90 chaperone/DNA topoisomerase II/histidine kinase"/>
    <property type="match status" value="1"/>
</dbReference>
<dbReference type="FunFam" id="3.40.50.670:FF:000002">
    <property type="entry name" value="DNA gyrase subunit B"/>
    <property type="match status" value="1"/>
</dbReference>
<evidence type="ECO:0000256" key="11">
    <source>
        <dbReference type="SAM" id="MobiDB-lite"/>
    </source>
</evidence>
<keyword evidence="7 10" id="KW-0238">DNA-binding</keyword>
<dbReference type="InterPro" id="IPR014721">
    <property type="entry name" value="Ribsml_uS5_D2-typ_fold_subgr"/>
</dbReference>
<dbReference type="GO" id="GO:0034335">
    <property type="term" value="F:DNA negative supercoiling activity"/>
    <property type="evidence" value="ECO:0007669"/>
    <property type="project" value="UniProtKB-ARBA"/>
</dbReference>
<dbReference type="SMART" id="SM00433">
    <property type="entry name" value="TOP2c"/>
    <property type="match status" value="1"/>
</dbReference>
<dbReference type="SMART" id="SM00387">
    <property type="entry name" value="HATPase_c"/>
    <property type="match status" value="1"/>
</dbReference>
<evidence type="ECO:0000256" key="8">
    <source>
        <dbReference type="ARBA" id="ARBA00023235"/>
    </source>
</evidence>
<keyword evidence="8 10" id="KW-0413">Isomerase</keyword>
<feature type="site" description="Interaction with DNA" evidence="10">
    <location>
        <position position="509"/>
    </location>
</feature>
<dbReference type="GO" id="GO:0003677">
    <property type="term" value="F:DNA binding"/>
    <property type="evidence" value="ECO:0007669"/>
    <property type="project" value="UniProtKB-UniRule"/>
</dbReference>
<comment type="similarity">
    <text evidence="10">Belongs to the type II topoisomerase family. ParE type 2 subfamily.</text>
</comment>
<feature type="binding site" evidence="10">
    <location>
        <position position="9"/>
    </location>
    <ligand>
        <name>ATP</name>
        <dbReference type="ChEBI" id="CHEBI:30616"/>
    </ligand>
</feature>
<keyword evidence="5" id="KW-0460">Magnesium</keyword>
<reference evidence="13 14" key="1">
    <citation type="journal article" date="2012" name="J. Bacteriol.">
        <title>Genome Sequence of the Antarctic Psychrophile Bacterium Planococcus antarcticus DSM 14505.</title>
        <authorList>
            <person name="Margolles A."/>
            <person name="Gueimonde M."/>
            <person name="Sanchez B."/>
        </authorList>
    </citation>
    <scope>NUCLEOTIDE SEQUENCE [LARGE SCALE GENOMIC DNA]</scope>
    <source>
        <strain evidence="13 14">DSM 14505</strain>
    </source>
</reference>
<comment type="catalytic activity">
    <reaction evidence="1 10">
        <text>ATP-dependent breakage, passage and rejoining of double-stranded DNA.</text>
        <dbReference type="EC" id="5.6.2.2"/>
    </reaction>
</comment>
<dbReference type="InterPro" id="IPR013760">
    <property type="entry name" value="Topo_IIA-like_dom_sf"/>
</dbReference>
<accession>A0AA87LNG9</accession>
<organism evidence="13 14">
    <name type="scientific">Planococcus antarcticus DSM 14505</name>
    <dbReference type="NCBI Taxonomy" id="1185653"/>
    <lineage>
        <taxon>Bacteria</taxon>
        <taxon>Bacillati</taxon>
        <taxon>Bacillota</taxon>
        <taxon>Bacilli</taxon>
        <taxon>Bacillales</taxon>
        <taxon>Caryophanaceae</taxon>
        <taxon>Planococcus</taxon>
    </lineage>
</organism>
<dbReference type="Pfam" id="PF01751">
    <property type="entry name" value="Toprim"/>
    <property type="match status" value="1"/>
</dbReference>
<dbReference type="Gene3D" id="3.30.230.10">
    <property type="match status" value="1"/>
</dbReference>
<dbReference type="FunFam" id="3.30.565.10:FF:000002">
    <property type="entry name" value="DNA gyrase subunit B"/>
    <property type="match status" value="1"/>
</dbReference>
<keyword evidence="6 10" id="KW-0799">Topoisomerase</keyword>
<evidence type="ECO:0000256" key="5">
    <source>
        <dbReference type="ARBA" id="ARBA00022842"/>
    </source>
</evidence>
<protein>
    <recommendedName>
        <fullName evidence="10">DNA topoisomerase 4 subunit B</fullName>
        <ecNumber evidence="10">5.6.2.2</ecNumber>
    </recommendedName>
    <alternativeName>
        <fullName evidence="10">Topoisomerase IV subunit B</fullName>
    </alternativeName>
</protein>
<dbReference type="InterPro" id="IPR006171">
    <property type="entry name" value="TOPRIM_dom"/>
</dbReference>
<dbReference type="InterPro" id="IPR002288">
    <property type="entry name" value="DNA_gyrase_B_C"/>
</dbReference>
<feature type="binding site" evidence="10">
    <location>
        <position position="76"/>
    </location>
    <ligand>
        <name>ATP</name>
        <dbReference type="ChEBI" id="CHEBI:30616"/>
    </ligand>
</feature>
<sequence>MAKIQNTAYNEEAIQVLEGLDAVRKRPGMYIGSTDTRGLHHLVYEIVDNSVDEALAGHGDKITVTIHDDNSISVRDYGRGMPTGMHRSGKPTPEVILTVLHAGGKFGQGGYKTSGGLHGVGASVVNALSKFLEVTIFRDGKKYRQRFENGGKPDTTLEEIGSAKESGTLIHFLPDETIFSVSKYNYETLSERLRESAFLLKGLKIELFDQRTESKDVFHYETGIEAFVAYLNEEKDVLHPVAYIEGQQDEMEIEFSFQFNDGYSETILSFVNNVRTRDGGTHETGAKAAMTRVFNDYARKINLLKDKDKNIEGSDIREGLAAIISVRIPEAMLQFEGQTKSKLGTSEARSIVDSVVSQKLMYFLEENADLSASLVRKAIRASQARLAARKAREDARNGKKRKKSDALLSGKLTPAQSRNASKNELYLVEGDSAGGSAKQGRDRTFQAILPLRGKVVNTEKAKLEEIMKNEEISTIIHAIGGGVSSDFSIDDIAYNKIIIMTDADTDGAHIQVLLLTFFFRYMKPLIEAGKVFIALPPLYKVSKGVGKKEIIDYAWTEADLDASIKKVGKGYMLQRYKGLGEMNADQLWETTMNPETRTLIRVTIEDSARAERGITTLMGDKVEPRRRWIENNVDFGLEDDSNILENDLIHAEEEIV</sequence>
<dbReference type="NCBIfam" id="NF004189">
    <property type="entry name" value="PRK05644.1"/>
    <property type="match status" value="1"/>
</dbReference>
<gene>
    <name evidence="10" type="primary">parE</name>
    <name evidence="13" type="ORF">A1A1_17350</name>
</gene>
<evidence type="ECO:0000256" key="2">
    <source>
        <dbReference type="ARBA" id="ARBA00001946"/>
    </source>
</evidence>
<evidence type="ECO:0000313" key="14">
    <source>
        <dbReference type="Proteomes" id="UP000004725"/>
    </source>
</evidence>
<dbReference type="HAMAP" id="MF_00939">
    <property type="entry name" value="ParE_type2"/>
    <property type="match status" value="1"/>
</dbReference>
<dbReference type="Pfam" id="PF00204">
    <property type="entry name" value="DNA_gyraseB"/>
    <property type="match status" value="1"/>
</dbReference>
<keyword evidence="4" id="KW-0479">Metal-binding</keyword>
<dbReference type="GO" id="GO:0005694">
    <property type="term" value="C:chromosome"/>
    <property type="evidence" value="ECO:0007669"/>
    <property type="project" value="InterPro"/>
</dbReference>
<evidence type="ECO:0000256" key="7">
    <source>
        <dbReference type="ARBA" id="ARBA00023125"/>
    </source>
</evidence>
<comment type="subunit">
    <text evidence="9 10">Heterotetramer composed of ParC and ParE.</text>
</comment>
<feature type="site" description="Interaction with DNA" evidence="10">
    <location>
        <position position="457"/>
    </location>
</feature>
<dbReference type="GO" id="GO:0005524">
    <property type="term" value="F:ATP binding"/>
    <property type="evidence" value="ECO:0007669"/>
    <property type="project" value="UniProtKB-UniRule"/>
</dbReference>
<comment type="function">
    <text evidence="10">Topoisomerase IV is essential for chromosome segregation. It relaxes supercoiled DNA. Performs the decatenation events required during the replication of a circular DNA molecule.</text>
</comment>
<dbReference type="InterPro" id="IPR000565">
    <property type="entry name" value="Topo_IIA_B"/>
</dbReference>
<evidence type="ECO:0000256" key="6">
    <source>
        <dbReference type="ARBA" id="ARBA00023029"/>
    </source>
</evidence>
<dbReference type="GO" id="GO:0006265">
    <property type="term" value="P:DNA topological change"/>
    <property type="evidence" value="ECO:0007669"/>
    <property type="project" value="UniProtKB-UniRule"/>
</dbReference>
<dbReference type="InterPro" id="IPR036890">
    <property type="entry name" value="HATPase_C_sf"/>
</dbReference>
<dbReference type="PROSITE" id="PS50880">
    <property type="entry name" value="TOPRIM"/>
    <property type="match status" value="1"/>
</dbReference>
<evidence type="ECO:0000256" key="3">
    <source>
        <dbReference type="ARBA" id="ARBA00010708"/>
    </source>
</evidence>
<dbReference type="InterPro" id="IPR018522">
    <property type="entry name" value="TopoIIA_CS"/>
</dbReference>
<dbReference type="Gene3D" id="3.30.565.10">
    <property type="entry name" value="Histidine kinase-like ATPase, C-terminal domain"/>
    <property type="match status" value="1"/>
</dbReference>
<comment type="similarity">
    <text evidence="3">Belongs to the type II topoisomerase GyrB family.</text>
</comment>
<dbReference type="InterPro" id="IPR001241">
    <property type="entry name" value="Topo_IIA"/>
</dbReference>
<dbReference type="CDD" id="cd16928">
    <property type="entry name" value="HATPase_GyrB-like"/>
    <property type="match status" value="1"/>
</dbReference>
<dbReference type="AlphaFoldDB" id="A0AA87LNG9"/>
<evidence type="ECO:0000256" key="9">
    <source>
        <dbReference type="ARBA" id="ARBA00063644"/>
    </source>
</evidence>
<evidence type="ECO:0000256" key="4">
    <source>
        <dbReference type="ARBA" id="ARBA00022723"/>
    </source>
</evidence>
<name>A0AA87LNG9_9BACL</name>